<comment type="caution">
    <text evidence="3">The sequence shown here is derived from an EMBL/GenBank/DDBJ whole genome shotgun (WGS) entry which is preliminary data.</text>
</comment>
<feature type="transmembrane region" description="Helical" evidence="2">
    <location>
        <begin position="110"/>
        <end position="135"/>
    </location>
</feature>
<sequence length="266" mass="27729">MAVPRYGPYILAPPLTSCEPAYLVFGQGTPPYSIAVAGTGDDSFSPLETLPTQSADPGVVKWHCDFNAGANLTFYLTDASGQHAYSVFRVVQPGAVAQCPRGQPKKQSHAGAIAGGVVGGLVVLLALLAGGLWYVRRARRRVRMEEAAARDAAIAASARLAIPIRSESVKDDDDDTPMTEGPAGVVRAGTFNLGAVRFTEDSLDHLRAIDRPPAYDVPPPCTPPLASGETPAATTAAAGHSTSPLGRVGSAASSSARRDEIDELPR</sequence>
<dbReference type="Gene3D" id="1.20.5.510">
    <property type="entry name" value="Single helix bin"/>
    <property type="match status" value="1"/>
</dbReference>
<gene>
    <name evidence="3" type="ORF">BMF94_5476</name>
</gene>
<organism evidence="3 4">
    <name type="scientific">Rhodotorula taiwanensis</name>
    <dbReference type="NCBI Taxonomy" id="741276"/>
    <lineage>
        <taxon>Eukaryota</taxon>
        <taxon>Fungi</taxon>
        <taxon>Dikarya</taxon>
        <taxon>Basidiomycota</taxon>
        <taxon>Pucciniomycotina</taxon>
        <taxon>Microbotryomycetes</taxon>
        <taxon>Sporidiobolales</taxon>
        <taxon>Sporidiobolaceae</taxon>
        <taxon>Rhodotorula</taxon>
    </lineage>
</organism>
<keyword evidence="2" id="KW-1133">Transmembrane helix</keyword>
<feature type="compositionally biased region" description="Low complexity" evidence="1">
    <location>
        <begin position="226"/>
        <end position="255"/>
    </location>
</feature>
<dbReference type="Proteomes" id="UP000237144">
    <property type="component" value="Unassembled WGS sequence"/>
</dbReference>
<protein>
    <submittedName>
        <fullName evidence="3">Uncharacterized protein</fullName>
    </submittedName>
</protein>
<keyword evidence="2" id="KW-0812">Transmembrane</keyword>
<feature type="region of interest" description="Disordered" evidence="1">
    <location>
        <begin position="166"/>
        <end position="185"/>
    </location>
</feature>
<dbReference type="EMBL" id="PJQD01000085">
    <property type="protein sequence ID" value="POY71166.1"/>
    <property type="molecule type" value="Genomic_DNA"/>
</dbReference>
<accession>A0A2S5B336</accession>
<keyword evidence="2" id="KW-0472">Membrane</keyword>
<feature type="compositionally biased region" description="Basic and acidic residues" evidence="1">
    <location>
        <begin position="256"/>
        <end position="266"/>
    </location>
</feature>
<evidence type="ECO:0000256" key="1">
    <source>
        <dbReference type="SAM" id="MobiDB-lite"/>
    </source>
</evidence>
<dbReference type="STRING" id="741276.A0A2S5B336"/>
<evidence type="ECO:0000313" key="4">
    <source>
        <dbReference type="Proteomes" id="UP000237144"/>
    </source>
</evidence>
<evidence type="ECO:0000313" key="3">
    <source>
        <dbReference type="EMBL" id="POY71166.1"/>
    </source>
</evidence>
<reference evidence="3 4" key="1">
    <citation type="journal article" date="2018" name="Front. Microbiol.">
        <title>Prospects for Fungal Bioremediation of Acidic Radioactive Waste Sites: Characterization and Genome Sequence of Rhodotorula taiwanensis MD1149.</title>
        <authorList>
            <person name="Tkavc R."/>
            <person name="Matrosova V.Y."/>
            <person name="Grichenko O.E."/>
            <person name="Gostincar C."/>
            <person name="Volpe R.P."/>
            <person name="Klimenkova P."/>
            <person name="Gaidamakova E.K."/>
            <person name="Zhou C.E."/>
            <person name="Stewart B.J."/>
            <person name="Lyman M.G."/>
            <person name="Malfatti S.A."/>
            <person name="Rubinfeld B."/>
            <person name="Courtot M."/>
            <person name="Singh J."/>
            <person name="Dalgard C.L."/>
            <person name="Hamilton T."/>
            <person name="Frey K.G."/>
            <person name="Gunde-Cimerman N."/>
            <person name="Dugan L."/>
            <person name="Daly M.J."/>
        </authorList>
    </citation>
    <scope>NUCLEOTIDE SEQUENCE [LARGE SCALE GENOMIC DNA]</scope>
    <source>
        <strain evidence="3 4">MD1149</strain>
    </source>
</reference>
<dbReference type="AlphaFoldDB" id="A0A2S5B336"/>
<name>A0A2S5B336_9BASI</name>
<proteinExistence type="predicted"/>
<dbReference type="OrthoDB" id="2537829at2759"/>
<keyword evidence="4" id="KW-1185">Reference proteome</keyword>
<evidence type="ECO:0000256" key="2">
    <source>
        <dbReference type="SAM" id="Phobius"/>
    </source>
</evidence>
<feature type="region of interest" description="Disordered" evidence="1">
    <location>
        <begin position="210"/>
        <end position="266"/>
    </location>
</feature>